<keyword evidence="3" id="KW-1185">Reference proteome</keyword>
<organism evidence="2 3">
    <name type="scientific">Deinococcus cavernae</name>
    <dbReference type="NCBI Taxonomy" id="2320857"/>
    <lineage>
        <taxon>Bacteria</taxon>
        <taxon>Thermotogati</taxon>
        <taxon>Deinococcota</taxon>
        <taxon>Deinococci</taxon>
        <taxon>Deinococcales</taxon>
        <taxon>Deinococcaceae</taxon>
        <taxon>Deinococcus</taxon>
    </lineage>
</organism>
<dbReference type="PANTHER" id="PTHR12526">
    <property type="entry name" value="GLYCOSYLTRANSFERASE"/>
    <property type="match status" value="1"/>
</dbReference>
<dbReference type="InterPro" id="IPR001296">
    <property type="entry name" value="Glyco_trans_1"/>
</dbReference>
<keyword evidence="2" id="KW-0808">Transferase</keyword>
<dbReference type="OrthoDB" id="9804196at2"/>
<feature type="domain" description="Glycosyl transferase family 1" evidence="1">
    <location>
        <begin position="184"/>
        <end position="339"/>
    </location>
</feature>
<evidence type="ECO:0000313" key="3">
    <source>
        <dbReference type="Proteomes" id="UP000286287"/>
    </source>
</evidence>
<dbReference type="AlphaFoldDB" id="A0A418VCC3"/>
<dbReference type="Proteomes" id="UP000286287">
    <property type="component" value="Unassembled WGS sequence"/>
</dbReference>
<evidence type="ECO:0000313" key="2">
    <source>
        <dbReference type="EMBL" id="RJF73666.1"/>
    </source>
</evidence>
<accession>A0A418VCC3</accession>
<dbReference type="SUPFAM" id="SSF53756">
    <property type="entry name" value="UDP-Glycosyltransferase/glycogen phosphorylase"/>
    <property type="match status" value="1"/>
</dbReference>
<name>A0A418VCC3_9DEIO</name>
<evidence type="ECO:0000259" key="1">
    <source>
        <dbReference type="Pfam" id="PF00534"/>
    </source>
</evidence>
<sequence length="383" mass="41880">MPYSFWRDYLKVFEQIRVVARIHPVTHISADLKRASGPGLEFVPIPYYVGPLGFLSRLPGIVGTLRQVTAERTAVLLRVPSILGSIAVLLLRASGRPYAVQVVGDPFDVFAPGAVRHPLRPVFRGVFTLLLKWQCRGASAASYVTQAALQRRYPTRAGFTNHFSNVELPTHALVPQAKTDWADLGTPARPAQLILVGSLSQLYKGPDVLLRSVALMKAAGLHIRLTIIGDGRHRHELEDLAQQLDLAHDVDFVGQLPPGDAIRSRLDDADLFVLPSRTEGLPRAMIEAMARSLPCVGSAVGGIPELLPSEALVPPGEPAALADRLGSALRDPHWLQAMSSRNLEVARSFSDDVLSQRRSAFLQAIRDFSGHAVQSRETGRFME</sequence>
<reference evidence="2 3" key="1">
    <citation type="submission" date="2018-09" db="EMBL/GenBank/DDBJ databases">
        <authorList>
            <person name="Zhu H."/>
        </authorList>
    </citation>
    <scope>NUCLEOTIDE SEQUENCE [LARGE SCALE GENOMIC DNA]</scope>
    <source>
        <strain evidence="2 3">K2S05-167</strain>
    </source>
</reference>
<gene>
    <name evidence="2" type="ORF">D3875_10640</name>
</gene>
<proteinExistence type="predicted"/>
<protein>
    <submittedName>
        <fullName evidence="2">Glycosyltransferase</fullName>
    </submittedName>
</protein>
<dbReference type="Gene3D" id="3.40.50.2000">
    <property type="entry name" value="Glycogen Phosphorylase B"/>
    <property type="match status" value="2"/>
</dbReference>
<dbReference type="CDD" id="cd03801">
    <property type="entry name" value="GT4_PimA-like"/>
    <property type="match status" value="1"/>
</dbReference>
<dbReference type="EMBL" id="QYUJ01000014">
    <property type="protein sequence ID" value="RJF73666.1"/>
    <property type="molecule type" value="Genomic_DNA"/>
</dbReference>
<comment type="caution">
    <text evidence="2">The sequence shown here is derived from an EMBL/GenBank/DDBJ whole genome shotgun (WGS) entry which is preliminary data.</text>
</comment>
<dbReference type="GO" id="GO:0016740">
    <property type="term" value="F:transferase activity"/>
    <property type="evidence" value="ECO:0007669"/>
    <property type="project" value="UniProtKB-KW"/>
</dbReference>
<dbReference type="Pfam" id="PF00534">
    <property type="entry name" value="Glycos_transf_1"/>
    <property type="match status" value="1"/>
</dbReference>